<reference evidence="2" key="1">
    <citation type="submission" date="2021-11" db="EMBL/GenBank/DDBJ databases">
        <authorList>
            <person name="Schell T."/>
        </authorList>
    </citation>
    <scope>NUCLEOTIDE SEQUENCE</scope>
    <source>
        <strain evidence="2">M5</strain>
    </source>
</reference>
<evidence type="ECO:0000256" key="1">
    <source>
        <dbReference type="SAM" id="Coils"/>
    </source>
</evidence>
<proteinExistence type="predicted"/>
<dbReference type="CDD" id="cd00161">
    <property type="entry name" value="beta-trefoil_Ricin-like"/>
    <property type="match status" value="1"/>
</dbReference>
<accession>A0A8J2W662</accession>
<keyword evidence="3" id="KW-1185">Reference proteome</keyword>
<comment type="caution">
    <text evidence="2">The sequence shown here is derived from an EMBL/GenBank/DDBJ whole genome shotgun (WGS) entry which is preliminary data.</text>
</comment>
<evidence type="ECO:0000313" key="3">
    <source>
        <dbReference type="Proteomes" id="UP000789390"/>
    </source>
</evidence>
<evidence type="ECO:0008006" key="4">
    <source>
        <dbReference type="Google" id="ProtNLM"/>
    </source>
</evidence>
<dbReference type="InterPro" id="IPR035992">
    <property type="entry name" value="Ricin_B-like_lectins"/>
</dbReference>
<dbReference type="OrthoDB" id="6375465at2759"/>
<dbReference type="AlphaFoldDB" id="A0A8J2W662"/>
<feature type="coiled-coil region" evidence="1">
    <location>
        <begin position="88"/>
        <end position="119"/>
    </location>
</feature>
<organism evidence="2 3">
    <name type="scientific">Daphnia galeata</name>
    <dbReference type="NCBI Taxonomy" id="27404"/>
    <lineage>
        <taxon>Eukaryota</taxon>
        <taxon>Metazoa</taxon>
        <taxon>Ecdysozoa</taxon>
        <taxon>Arthropoda</taxon>
        <taxon>Crustacea</taxon>
        <taxon>Branchiopoda</taxon>
        <taxon>Diplostraca</taxon>
        <taxon>Cladocera</taxon>
        <taxon>Anomopoda</taxon>
        <taxon>Daphniidae</taxon>
        <taxon>Daphnia</taxon>
    </lineage>
</organism>
<dbReference type="EMBL" id="CAKKLH010000235">
    <property type="protein sequence ID" value="CAH0106823.1"/>
    <property type="molecule type" value="Genomic_DNA"/>
</dbReference>
<gene>
    <name evidence="2" type="ORF">DGAL_LOCUS9983</name>
</gene>
<dbReference type="Gene3D" id="2.80.10.50">
    <property type="match status" value="2"/>
</dbReference>
<dbReference type="PROSITE" id="PS50231">
    <property type="entry name" value="RICIN_B_LECTIN"/>
    <property type="match status" value="1"/>
</dbReference>
<name>A0A8J2W662_9CRUS</name>
<dbReference type="Proteomes" id="UP000789390">
    <property type="component" value="Unassembled WGS sequence"/>
</dbReference>
<dbReference type="InterPro" id="IPR039051">
    <property type="entry name" value="SE-CTX-like"/>
</dbReference>
<sequence>MEKRVLISVFTVSALLFGLFCVFPMSSALSDDMKIKDDEHLRHSFPMLDRKRKKRAIGAAIRVVIPIISFVTSNIRQAFGNSGTEKSHQQLIDHFKQIHDELEQQKDELKSINLEIKKLGSYVTYFHYESKIRDSLWTLREYLHNPNEQNRNIFINKAAGIDHSIRVLIDGLLGQNNFSPDIMAIMQDATECRGRNKLLKSVHSVESLVMTGLYVRREYQRIAINATEFLKESPFKNYIDTSVTKLEKRLNDKVVECYADEKNVGVEMHRILKAKLTQGREVVADSLLEFLEEKYDNKKWIVITQINNSGDLDSVWTGGFHQATVKNHVVLALSVDRDRDFTEFKNLIHAHLKEFNIPTKSSVSPGSHKWHCLGSLRIEEHLKRFLIPVLAESGIEIETLVSVDTHPQKDLIIKTSKEVEEQQVISMNNMPYIPQSCLYKGRDIRFYSKPSYWMILIPTKRLRNPTKCSYSSDNLAHQDYGPLRNEYSQAYLSVKGDSNKEGAYIVMDRQWRNSPGQKWKFVNGQLKNGFGKCFTKWSPVYQTIYQYDCHHNWEGQKWYRHGLQIANGNDGPFQCLFFDGNVQNNPYIWVPEGGICNTLPSFLWYNRNTDCEDAMVIPPSTNKSRTLRNEFSRLFLGVEAGYGRVKPWINRPTQRWKFVDGLLRNDDGKCLIGKRWYVQEVDCDSGRMGNNGLWTYTENRQIRSYDGYCLSSGGDQYGYVYYDYCKDESSQHWR</sequence>
<dbReference type="SUPFAM" id="SSF50370">
    <property type="entry name" value="Ricin B-like lectins"/>
    <property type="match status" value="2"/>
</dbReference>
<protein>
    <recommendedName>
        <fullName evidence="4">Ricin B lectin domain-containing protein</fullName>
    </recommendedName>
</protein>
<keyword evidence="1" id="KW-0175">Coiled coil</keyword>
<evidence type="ECO:0000313" key="2">
    <source>
        <dbReference type="EMBL" id="CAH0106823.1"/>
    </source>
</evidence>
<dbReference type="PANTHER" id="PTHR40472:SF6">
    <property type="entry name" value="RICIN B-TYPE LECTIN DOMAIN-CONTAINING PROTEIN"/>
    <property type="match status" value="1"/>
</dbReference>
<dbReference type="PANTHER" id="PTHR40472">
    <property type="entry name" value="RICIN B-TYPE LECTIN DOMAIN-CONTAINING PROTEIN"/>
    <property type="match status" value="1"/>
</dbReference>